<dbReference type="AlphaFoldDB" id="A0A9P7N1T2"/>
<organism evidence="1 2">
    <name type="scientific">Claviceps pusilla</name>
    <dbReference type="NCBI Taxonomy" id="123648"/>
    <lineage>
        <taxon>Eukaryota</taxon>
        <taxon>Fungi</taxon>
        <taxon>Dikarya</taxon>
        <taxon>Ascomycota</taxon>
        <taxon>Pezizomycotina</taxon>
        <taxon>Sordariomycetes</taxon>
        <taxon>Hypocreomycetidae</taxon>
        <taxon>Hypocreales</taxon>
        <taxon>Clavicipitaceae</taxon>
        <taxon>Claviceps</taxon>
    </lineage>
</organism>
<proteinExistence type="predicted"/>
<sequence length="56" mass="6604">SQPRSTTEAYGICRHAVHDVKRVTNFKWMLSRSRRLRLSLVPMMILVNACRTHKHN</sequence>
<evidence type="ECO:0000313" key="1">
    <source>
        <dbReference type="EMBL" id="KAG5984736.1"/>
    </source>
</evidence>
<name>A0A9P7N1T2_9HYPO</name>
<reference evidence="1" key="1">
    <citation type="journal article" date="2020" name="bioRxiv">
        <title>Whole genome comparisons of ergot fungi reveals the divergence and evolution of species within the genus Claviceps are the result of varying mechanisms driving genome evolution and host range expansion.</title>
        <authorList>
            <person name="Wyka S.A."/>
            <person name="Mondo S.J."/>
            <person name="Liu M."/>
            <person name="Dettman J."/>
            <person name="Nalam V."/>
            <person name="Broders K.D."/>
        </authorList>
    </citation>
    <scope>NUCLEOTIDE SEQUENCE</scope>
    <source>
        <strain evidence="1">CCC 602</strain>
    </source>
</reference>
<feature type="non-terminal residue" evidence="1">
    <location>
        <position position="1"/>
    </location>
</feature>
<protein>
    <submittedName>
        <fullName evidence="1">Uncharacterized protein</fullName>
    </submittedName>
</protein>
<dbReference type="EMBL" id="SRPW01004179">
    <property type="protein sequence ID" value="KAG5984736.1"/>
    <property type="molecule type" value="Genomic_DNA"/>
</dbReference>
<gene>
    <name evidence="1" type="ORF">E4U43_006151</name>
</gene>
<accession>A0A9P7N1T2</accession>
<feature type="non-terminal residue" evidence="1">
    <location>
        <position position="56"/>
    </location>
</feature>
<keyword evidence="2" id="KW-1185">Reference proteome</keyword>
<evidence type="ECO:0000313" key="2">
    <source>
        <dbReference type="Proteomes" id="UP000748025"/>
    </source>
</evidence>
<comment type="caution">
    <text evidence="1">The sequence shown here is derived from an EMBL/GenBank/DDBJ whole genome shotgun (WGS) entry which is preliminary data.</text>
</comment>
<dbReference type="Proteomes" id="UP000748025">
    <property type="component" value="Unassembled WGS sequence"/>
</dbReference>